<sequence length="446" mass="49940">MVAKAPTIPNRMNTAINPILVRETIHKVDKCITRLQEIQFTVTRGTKIISGLKVSPRSIRTSLGCKQESLRFVCPFAIPEIPVQNSLASSPPLFLCYIHSNGRSTDSSSTSPVFSLRIIVAEDWRRMSVSAMLLNETVAEILQASKIVSNLSNASTEIDPRTPDTGSRTRKLESTELRARRAREKQTMSRSRLETGSPVLRRSRSRISFKTTPPPNIREASMNMTGYRPLVSVNRVSPKNRPWKKKTVLFPNPLFHYTSPTSTHQKSFFKTRSPIIARPSQTPHKFLIKSQNTTLSSQQKSFYKTRSPIIARPSQTPHKFLIKSQNTTLSSQQKSFYKTRSPIIARPSQTPHKFLIKSQNTTLSSHFKSKKAVPEVTISPVKTKGSAPNPRRYSFSPSKLANRLVSPLKARLSIHKVGGGLMTGLKQRSSFTAATKPPSTRLNRGL</sequence>
<dbReference type="EMBL" id="JANQDX010000006">
    <property type="protein sequence ID" value="KAL0923063.1"/>
    <property type="molecule type" value="Genomic_DNA"/>
</dbReference>
<gene>
    <name evidence="2" type="ORF">M5K25_007108</name>
</gene>
<keyword evidence="3" id="KW-1185">Reference proteome</keyword>
<dbReference type="PANTHER" id="PTHR35728">
    <property type="entry name" value="MICROTUBULE-BINDING PROTEIN TANGLED-RELATED"/>
    <property type="match status" value="1"/>
</dbReference>
<reference evidence="2 3" key="1">
    <citation type="journal article" date="2024" name="Plant Biotechnol. J.">
        <title>Dendrobium thyrsiflorum genome and its molecular insights into genes involved in important horticultural traits.</title>
        <authorList>
            <person name="Chen B."/>
            <person name="Wang J.Y."/>
            <person name="Zheng P.J."/>
            <person name="Li K.L."/>
            <person name="Liang Y.M."/>
            <person name="Chen X.F."/>
            <person name="Zhang C."/>
            <person name="Zhao X."/>
            <person name="He X."/>
            <person name="Zhang G.Q."/>
            <person name="Liu Z.J."/>
            <person name="Xu Q."/>
        </authorList>
    </citation>
    <scope>NUCLEOTIDE SEQUENCE [LARGE SCALE GENOMIC DNA]</scope>
    <source>
        <strain evidence="2">GZMU011</strain>
    </source>
</reference>
<dbReference type="InterPro" id="IPR044709">
    <property type="entry name" value="TAN1"/>
</dbReference>
<feature type="compositionally biased region" description="Basic and acidic residues" evidence="1">
    <location>
        <begin position="177"/>
        <end position="193"/>
    </location>
</feature>
<organism evidence="2 3">
    <name type="scientific">Dendrobium thyrsiflorum</name>
    <name type="common">Pinecone-like raceme dendrobium</name>
    <name type="synonym">Orchid</name>
    <dbReference type="NCBI Taxonomy" id="117978"/>
    <lineage>
        <taxon>Eukaryota</taxon>
        <taxon>Viridiplantae</taxon>
        <taxon>Streptophyta</taxon>
        <taxon>Embryophyta</taxon>
        <taxon>Tracheophyta</taxon>
        <taxon>Spermatophyta</taxon>
        <taxon>Magnoliopsida</taxon>
        <taxon>Liliopsida</taxon>
        <taxon>Asparagales</taxon>
        <taxon>Orchidaceae</taxon>
        <taxon>Epidendroideae</taxon>
        <taxon>Malaxideae</taxon>
        <taxon>Dendrobiinae</taxon>
        <taxon>Dendrobium</taxon>
    </lineage>
</organism>
<evidence type="ECO:0000256" key="1">
    <source>
        <dbReference type="SAM" id="MobiDB-lite"/>
    </source>
</evidence>
<dbReference type="PANTHER" id="PTHR35728:SF1">
    <property type="entry name" value="MICROTUBULE-BINDING PROTEIN TANGLED-RELATED"/>
    <property type="match status" value="1"/>
</dbReference>
<dbReference type="Proteomes" id="UP001552299">
    <property type="component" value="Unassembled WGS sequence"/>
</dbReference>
<evidence type="ECO:0000313" key="2">
    <source>
        <dbReference type="EMBL" id="KAL0923063.1"/>
    </source>
</evidence>
<protein>
    <submittedName>
        <fullName evidence="2">Uncharacterized protein</fullName>
    </submittedName>
</protein>
<feature type="region of interest" description="Disordered" evidence="1">
    <location>
        <begin position="177"/>
        <end position="200"/>
    </location>
</feature>
<name>A0ABD0VEE2_DENTH</name>
<proteinExistence type="predicted"/>
<dbReference type="AlphaFoldDB" id="A0ABD0VEE2"/>
<evidence type="ECO:0000313" key="3">
    <source>
        <dbReference type="Proteomes" id="UP001552299"/>
    </source>
</evidence>
<comment type="caution">
    <text evidence="2">The sequence shown here is derived from an EMBL/GenBank/DDBJ whole genome shotgun (WGS) entry which is preliminary data.</text>
</comment>
<accession>A0ABD0VEE2</accession>